<evidence type="ECO:0008006" key="4">
    <source>
        <dbReference type="Google" id="ProtNLM"/>
    </source>
</evidence>
<gene>
    <name evidence="2" type="ORF">TBRA_LOCUS12527</name>
</gene>
<accession>A0A6H5IXX1</accession>
<organism evidence="2 3">
    <name type="scientific">Trichogramma brassicae</name>
    <dbReference type="NCBI Taxonomy" id="86971"/>
    <lineage>
        <taxon>Eukaryota</taxon>
        <taxon>Metazoa</taxon>
        <taxon>Ecdysozoa</taxon>
        <taxon>Arthropoda</taxon>
        <taxon>Hexapoda</taxon>
        <taxon>Insecta</taxon>
        <taxon>Pterygota</taxon>
        <taxon>Neoptera</taxon>
        <taxon>Endopterygota</taxon>
        <taxon>Hymenoptera</taxon>
        <taxon>Apocrita</taxon>
        <taxon>Proctotrupomorpha</taxon>
        <taxon>Chalcidoidea</taxon>
        <taxon>Trichogrammatidae</taxon>
        <taxon>Trichogramma</taxon>
    </lineage>
</organism>
<feature type="region of interest" description="Disordered" evidence="1">
    <location>
        <begin position="57"/>
        <end position="76"/>
    </location>
</feature>
<dbReference type="Proteomes" id="UP000479190">
    <property type="component" value="Unassembled WGS sequence"/>
</dbReference>
<keyword evidence="3" id="KW-1185">Reference proteome</keyword>
<proteinExistence type="predicted"/>
<evidence type="ECO:0000313" key="2">
    <source>
        <dbReference type="EMBL" id="CAB0040833.1"/>
    </source>
</evidence>
<dbReference type="EMBL" id="CADCXV010001057">
    <property type="protein sequence ID" value="CAB0040833.1"/>
    <property type="molecule type" value="Genomic_DNA"/>
</dbReference>
<protein>
    <recommendedName>
        <fullName evidence="4">C2H2-type domain-containing protein</fullName>
    </recommendedName>
</protein>
<name>A0A6H5IXX1_9HYME</name>
<sequence length="127" mass="14945">MNCLYSCSGRCSPVRVYYDWDEIVQLQKERELEVLREQQEEREKAQLLEVQRTLEQDLEQEEEQVPVPNPANAASGRSCRYCDQHLAYPRQARQHYLQVHLSNLNRECPLCLEPFATQGNMLHIPSK</sequence>
<evidence type="ECO:0000256" key="1">
    <source>
        <dbReference type="SAM" id="MobiDB-lite"/>
    </source>
</evidence>
<dbReference type="AlphaFoldDB" id="A0A6H5IXX1"/>
<reference evidence="2 3" key="1">
    <citation type="submission" date="2020-02" db="EMBL/GenBank/DDBJ databases">
        <authorList>
            <person name="Ferguson B K."/>
        </authorList>
    </citation>
    <scope>NUCLEOTIDE SEQUENCE [LARGE SCALE GENOMIC DNA]</scope>
</reference>
<evidence type="ECO:0000313" key="3">
    <source>
        <dbReference type="Proteomes" id="UP000479190"/>
    </source>
</evidence>